<dbReference type="InterPro" id="IPR011009">
    <property type="entry name" value="Kinase-like_dom_sf"/>
</dbReference>
<organism evidence="2 4">
    <name type="scientific">Aeromonas taiwanensis</name>
    <dbReference type="NCBI Taxonomy" id="633417"/>
    <lineage>
        <taxon>Bacteria</taxon>
        <taxon>Pseudomonadati</taxon>
        <taxon>Pseudomonadota</taxon>
        <taxon>Gammaproteobacteria</taxon>
        <taxon>Aeromonadales</taxon>
        <taxon>Aeromonadaceae</taxon>
        <taxon>Aeromonas</taxon>
    </lineage>
</organism>
<comment type="caution">
    <text evidence="2">The sequence shown here is derived from an EMBL/GenBank/DDBJ whole genome shotgun (WGS) entry which is preliminary data.</text>
</comment>
<evidence type="ECO:0008006" key="5">
    <source>
        <dbReference type="Google" id="ProtNLM"/>
    </source>
</evidence>
<dbReference type="Proteomes" id="UP000297720">
    <property type="component" value="Unassembled WGS sequence"/>
</dbReference>
<dbReference type="Gene3D" id="1.10.510.10">
    <property type="entry name" value="Transferase(Phosphotransferase) domain 1"/>
    <property type="match status" value="1"/>
</dbReference>
<protein>
    <recommendedName>
        <fullName evidence="5">Lipopolysaccharide kinase (Kdo/WaaP) family protein</fullName>
    </recommendedName>
</protein>
<gene>
    <name evidence="1" type="ORF">DRM93_12755</name>
    <name evidence="2" type="ORF">DRM94_12755</name>
</gene>
<dbReference type="OrthoDB" id="5584901at2"/>
<name>A0A5F0K9N4_9GAMM</name>
<accession>A0A5F0K9N4</accession>
<proteinExistence type="predicted"/>
<dbReference type="EMBL" id="QORL01000026">
    <property type="protein sequence ID" value="TFF74655.1"/>
    <property type="molecule type" value="Genomic_DNA"/>
</dbReference>
<dbReference type="Proteomes" id="UP000297914">
    <property type="component" value="Unassembled WGS sequence"/>
</dbReference>
<dbReference type="RefSeq" id="WP_134696055.1">
    <property type="nucleotide sequence ID" value="NZ_JBKAVC010000021.1"/>
</dbReference>
<dbReference type="SUPFAM" id="SSF56112">
    <property type="entry name" value="Protein kinase-like (PK-like)"/>
    <property type="match status" value="1"/>
</dbReference>
<evidence type="ECO:0000313" key="1">
    <source>
        <dbReference type="EMBL" id="TFF74655.1"/>
    </source>
</evidence>
<evidence type="ECO:0000313" key="2">
    <source>
        <dbReference type="EMBL" id="TFF78782.1"/>
    </source>
</evidence>
<evidence type="ECO:0000313" key="3">
    <source>
        <dbReference type="Proteomes" id="UP000297720"/>
    </source>
</evidence>
<keyword evidence="3" id="KW-1185">Reference proteome</keyword>
<dbReference type="EMBL" id="QORK01000026">
    <property type="protein sequence ID" value="TFF78782.1"/>
    <property type="molecule type" value="Genomic_DNA"/>
</dbReference>
<reference evidence="2 4" key="1">
    <citation type="submission" date="2018-06" db="EMBL/GenBank/DDBJ databases">
        <title>Occurrence of a novel blaKPC-2- and qnrS2- harbouring IncP6 plasmid from Aeromonas taiwanensis isolates recovered from the river sediments.</title>
        <authorList>
            <person name="Zheng B."/>
            <person name="Yu X."/>
            <person name="Xiao Y."/>
        </authorList>
    </citation>
    <scope>NUCLEOTIDE SEQUENCE [LARGE SCALE GENOMIC DNA]</scope>
    <source>
        <strain evidence="1 3">1713</strain>
        <strain evidence="2 4">198</strain>
    </source>
</reference>
<dbReference type="AlphaFoldDB" id="A0A5F0K9N4"/>
<evidence type="ECO:0000313" key="4">
    <source>
        <dbReference type="Proteomes" id="UP000297914"/>
    </source>
</evidence>
<dbReference type="Pfam" id="PF06293">
    <property type="entry name" value="Kdo"/>
    <property type="match status" value="1"/>
</dbReference>
<sequence length="243" mass="28482">MKLTKLDLHGKKHYYLLLHDQLELDHWSLQQTDQTRRLERIASSQFWLHPASNSLCKIVPDKYPRWTLGWWCRDQLSKRLVGHIDALREWQSNRRLRKAGLQTVQCRAAGIALNPLNPHASFLAVHYLAEHCSGEHYFEQADEAARLALLQRLARDIYQLARHGYYHRDLHLGNLMLSPSGHIVWIDTHVRRLPGNRERLRKTILASLEPGKLFGQCYRDYLLTQLRRLAGLPQPSLMKPEPR</sequence>